<name>A0A919RL98_9ACTN</name>
<dbReference type="Gene3D" id="3.40.50.720">
    <property type="entry name" value="NAD(P)-binding Rossmann-like Domain"/>
    <property type="match status" value="1"/>
</dbReference>
<dbReference type="EMBL" id="BOOW01000027">
    <property type="protein sequence ID" value="GII94014.1"/>
    <property type="molecule type" value="Genomic_DNA"/>
</dbReference>
<evidence type="ECO:0000256" key="2">
    <source>
        <dbReference type="ARBA" id="ARBA00023002"/>
    </source>
</evidence>
<organism evidence="3 4">
    <name type="scientific">Sinosporangium siamense</name>
    <dbReference type="NCBI Taxonomy" id="1367973"/>
    <lineage>
        <taxon>Bacteria</taxon>
        <taxon>Bacillati</taxon>
        <taxon>Actinomycetota</taxon>
        <taxon>Actinomycetes</taxon>
        <taxon>Streptosporangiales</taxon>
        <taxon>Streptosporangiaceae</taxon>
        <taxon>Sinosporangium</taxon>
    </lineage>
</organism>
<accession>A0A919RL98</accession>
<keyword evidence="4" id="KW-1185">Reference proteome</keyword>
<protein>
    <recommendedName>
        <fullName evidence="5">SDR family oxidoreductase</fullName>
    </recommendedName>
</protein>
<dbReference type="Pfam" id="PF13561">
    <property type="entry name" value="adh_short_C2"/>
    <property type="match status" value="1"/>
</dbReference>
<keyword evidence="2" id="KW-0560">Oxidoreductase</keyword>
<dbReference type="PANTHER" id="PTHR24321:SF8">
    <property type="entry name" value="ESTRADIOL 17-BETA-DEHYDROGENASE 8-RELATED"/>
    <property type="match status" value="1"/>
</dbReference>
<sequence>MKGGLVMLTRYMAKEFSVRGIRANSVASGSIRTRIADEAFEKHSEAIPALAARTALGRISEPEDVGRVIAALLSEGGRWITAQNIEVSGGFKL</sequence>
<comment type="caution">
    <text evidence="3">The sequence shown here is derived from an EMBL/GenBank/DDBJ whole genome shotgun (WGS) entry which is preliminary data.</text>
</comment>
<dbReference type="AlphaFoldDB" id="A0A919RL98"/>
<dbReference type="PANTHER" id="PTHR24321">
    <property type="entry name" value="DEHYDROGENASES, SHORT CHAIN"/>
    <property type="match status" value="1"/>
</dbReference>
<proteinExistence type="inferred from homology"/>
<dbReference type="Proteomes" id="UP000606172">
    <property type="component" value="Unassembled WGS sequence"/>
</dbReference>
<comment type="similarity">
    <text evidence="1">Belongs to the short-chain dehydrogenases/reductases (SDR) family.</text>
</comment>
<evidence type="ECO:0000313" key="4">
    <source>
        <dbReference type="Proteomes" id="UP000606172"/>
    </source>
</evidence>
<dbReference type="GO" id="GO:0016491">
    <property type="term" value="F:oxidoreductase activity"/>
    <property type="evidence" value="ECO:0007669"/>
    <property type="project" value="UniProtKB-KW"/>
</dbReference>
<dbReference type="InterPro" id="IPR036291">
    <property type="entry name" value="NAD(P)-bd_dom_sf"/>
</dbReference>
<dbReference type="PRINTS" id="PR00081">
    <property type="entry name" value="GDHRDH"/>
</dbReference>
<evidence type="ECO:0000313" key="3">
    <source>
        <dbReference type="EMBL" id="GII94014.1"/>
    </source>
</evidence>
<dbReference type="RefSeq" id="WP_204027824.1">
    <property type="nucleotide sequence ID" value="NZ_BOOW01000027.1"/>
</dbReference>
<evidence type="ECO:0008006" key="5">
    <source>
        <dbReference type="Google" id="ProtNLM"/>
    </source>
</evidence>
<reference evidence="3" key="1">
    <citation type="submission" date="2021-01" db="EMBL/GenBank/DDBJ databases">
        <title>Whole genome shotgun sequence of Sinosporangium siamense NBRC 109515.</title>
        <authorList>
            <person name="Komaki H."/>
            <person name="Tamura T."/>
        </authorList>
    </citation>
    <scope>NUCLEOTIDE SEQUENCE</scope>
    <source>
        <strain evidence="3">NBRC 109515</strain>
    </source>
</reference>
<dbReference type="SUPFAM" id="SSF51735">
    <property type="entry name" value="NAD(P)-binding Rossmann-fold domains"/>
    <property type="match status" value="1"/>
</dbReference>
<dbReference type="InterPro" id="IPR002347">
    <property type="entry name" value="SDR_fam"/>
</dbReference>
<evidence type="ECO:0000256" key="1">
    <source>
        <dbReference type="ARBA" id="ARBA00006484"/>
    </source>
</evidence>
<gene>
    <name evidence="3" type="ORF">Ssi02_42450</name>
</gene>